<name>A0ACC1K9E5_9FUNG</name>
<organism evidence="1 2">
    <name type="scientific">Coemansia nantahalensis</name>
    <dbReference type="NCBI Taxonomy" id="2789366"/>
    <lineage>
        <taxon>Eukaryota</taxon>
        <taxon>Fungi</taxon>
        <taxon>Fungi incertae sedis</taxon>
        <taxon>Zoopagomycota</taxon>
        <taxon>Kickxellomycotina</taxon>
        <taxon>Kickxellomycetes</taxon>
        <taxon>Kickxellales</taxon>
        <taxon>Kickxellaceae</taxon>
        <taxon>Coemansia</taxon>
    </lineage>
</organism>
<proteinExistence type="predicted"/>
<dbReference type="Proteomes" id="UP001140234">
    <property type="component" value="Unassembled WGS sequence"/>
</dbReference>
<reference evidence="1" key="1">
    <citation type="submission" date="2022-07" db="EMBL/GenBank/DDBJ databases">
        <title>Phylogenomic reconstructions and comparative analyses of Kickxellomycotina fungi.</title>
        <authorList>
            <person name="Reynolds N.K."/>
            <person name="Stajich J.E."/>
            <person name="Barry K."/>
            <person name="Grigoriev I.V."/>
            <person name="Crous P."/>
            <person name="Smith M.E."/>
        </authorList>
    </citation>
    <scope>NUCLEOTIDE SEQUENCE</scope>
    <source>
        <strain evidence="1">CBS 109366</strain>
    </source>
</reference>
<keyword evidence="2" id="KW-1185">Reference proteome</keyword>
<accession>A0ACC1K9E5</accession>
<evidence type="ECO:0000313" key="1">
    <source>
        <dbReference type="EMBL" id="KAJ2775972.1"/>
    </source>
</evidence>
<sequence length="173" mass="17495">MAARGSTGAGSDAAPPAGPPGAGAGAQQRRNSYAGWPQSIFGIPSAARAPGAAASVPQPTGLPHQSTAPIHPMQGGAASLPDGGMAAYPSIGLFRRLSLSQAPTGAQQQQQPAPSLEAMGLSAGVSARLQALQHKDAHPLPRALDEVRAANDTPPSRPDSRMRNLMLSGQFLV</sequence>
<evidence type="ECO:0000313" key="2">
    <source>
        <dbReference type="Proteomes" id="UP001140234"/>
    </source>
</evidence>
<protein>
    <submittedName>
        <fullName evidence="1">Uncharacterized protein</fullName>
    </submittedName>
</protein>
<dbReference type="EMBL" id="JANBUJ010000001">
    <property type="protein sequence ID" value="KAJ2775972.1"/>
    <property type="molecule type" value="Genomic_DNA"/>
</dbReference>
<gene>
    <name evidence="1" type="ORF">IWQ57_000129</name>
</gene>
<comment type="caution">
    <text evidence="1">The sequence shown here is derived from an EMBL/GenBank/DDBJ whole genome shotgun (WGS) entry which is preliminary data.</text>
</comment>